<evidence type="ECO:0000313" key="2">
    <source>
        <dbReference type="EMBL" id="CUP83913.1"/>
    </source>
</evidence>
<dbReference type="Proteomes" id="UP000095766">
    <property type="component" value="Unassembled WGS sequence"/>
</dbReference>
<gene>
    <name evidence="2" type="ORF">ERS852510_02463</name>
</gene>
<name>A0A174REI8_BACUN</name>
<dbReference type="AlphaFoldDB" id="A0A174REI8"/>
<organism evidence="2 3">
    <name type="scientific">Bacteroides uniformis</name>
    <dbReference type="NCBI Taxonomy" id="820"/>
    <lineage>
        <taxon>Bacteria</taxon>
        <taxon>Pseudomonadati</taxon>
        <taxon>Bacteroidota</taxon>
        <taxon>Bacteroidia</taxon>
        <taxon>Bacteroidales</taxon>
        <taxon>Bacteroidaceae</taxon>
        <taxon>Bacteroides</taxon>
    </lineage>
</organism>
<protein>
    <submittedName>
        <fullName evidence="2">Phage-like protein</fullName>
    </submittedName>
</protein>
<evidence type="ECO:0000313" key="3">
    <source>
        <dbReference type="Proteomes" id="UP000095766"/>
    </source>
</evidence>
<accession>A0A174REI8</accession>
<proteinExistence type="predicted"/>
<keyword evidence="1" id="KW-0175">Coiled coil</keyword>
<feature type="coiled-coil region" evidence="1">
    <location>
        <begin position="295"/>
        <end position="322"/>
    </location>
</feature>
<sequence>MKPKTKIQKEVAALSKRLPKISEAQKTYAFRHCFEHVGRRSAKGIVTCTECGHQWQGNGALADTLCGCTCPHCGTELKVHTTRKRVFKENEYFSIITVCKGYQVIRFFFAKAYYKVGQPAEYTIYEVAQRWIAPNGKFETIARLRGIAFIYYDLWQEDSSMEIRRNHRVYDITPACTYPRMKVIPELKRNGFKGEFHNLQPFDLFCELLKNNQAETLIKTEQYSLLSYFIHHPSKSVSTYWNAIRIATRNGYMVGDAGIWCDYIDLLRYFGKDTNSPKYICPADLKAEHDRLVRKKTERMERERIEKQKHKALENEQRFQELKGKFFGIAFTDGTIQIRVLESVLEFLEEGTTMHHCVYSNEYYLKPDSLILSACIDGKRVETIEVSLKTLKVLQSRGVCNKNTEYHDRIIKLVNKNKRLIRKRMAA</sequence>
<dbReference type="RefSeq" id="WP_057253463.1">
    <property type="nucleotide sequence ID" value="NZ_CZAO01000011.1"/>
</dbReference>
<evidence type="ECO:0000256" key="1">
    <source>
        <dbReference type="SAM" id="Coils"/>
    </source>
</evidence>
<dbReference type="InterPro" id="IPR025586">
    <property type="entry name" value="PcfJ"/>
</dbReference>
<reference evidence="2 3" key="1">
    <citation type="submission" date="2015-09" db="EMBL/GenBank/DDBJ databases">
        <authorList>
            <consortium name="Pathogen Informatics"/>
        </authorList>
    </citation>
    <scope>NUCLEOTIDE SEQUENCE [LARGE SCALE GENOMIC DNA]</scope>
    <source>
        <strain evidence="2 3">2789STDY5834898</strain>
    </source>
</reference>
<dbReference type="EMBL" id="CZAO01000011">
    <property type="protein sequence ID" value="CUP83913.1"/>
    <property type="molecule type" value="Genomic_DNA"/>
</dbReference>
<dbReference type="Pfam" id="PF14284">
    <property type="entry name" value="PcfJ"/>
    <property type="match status" value="1"/>
</dbReference>